<keyword evidence="3" id="KW-1185">Reference proteome</keyword>
<proteinExistence type="predicted"/>
<evidence type="ECO:0000313" key="3">
    <source>
        <dbReference type="Proteomes" id="UP000198704"/>
    </source>
</evidence>
<accession>A0A1H0KWV2</accession>
<evidence type="ECO:0000313" key="2">
    <source>
        <dbReference type="EMBL" id="SDO60251.1"/>
    </source>
</evidence>
<protein>
    <submittedName>
        <fullName evidence="2">Uncharacterized protein</fullName>
    </submittedName>
</protein>
<feature type="region of interest" description="Disordered" evidence="1">
    <location>
        <begin position="10"/>
        <end position="35"/>
    </location>
</feature>
<reference evidence="3" key="1">
    <citation type="submission" date="2016-10" db="EMBL/GenBank/DDBJ databases">
        <authorList>
            <person name="Varghese N."/>
            <person name="Submissions S."/>
        </authorList>
    </citation>
    <scope>NUCLEOTIDE SEQUENCE [LARGE SCALE GENOMIC DNA]</scope>
    <source>
        <strain evidence="3">BL47</strain>
    </source>
</reference>
<dbReference type="Proteomes" id="UP000198704">
    <property type="component" value="Unassembled WGS sequence"/>
</dbReference>
<dbReference type="STRING" id="582672.SAMN05216360_12941"/>
<name>A0A1H0KWV2_9HYPH</name>
<dbReference type="EMBL" id="FNHS01000029">
    <property type="protein sequence ID" value="SDO60251.1"/>
    <property type="molecule type" value="Genomic_DNA"/>
</dbReference>
<feature type="compositionally biased region" description="Polar residues" evidence="1">
    <location>
        <begin position="19"/>
        <end position="31"/>
    </location>
</feature>
<sequence length="77" mass="8632">MCGIRYCERDMAGRPENGDQASWLTPTGNTDGTRDRERTMRMLRRIADALGRPVEDFFKPIPEGDATAAEGDKDGRE</sequence>
<gene>
    <name evidence="2" type="ORF">SAMN05216360_12941</name>
</gene>
<evidence type="ECO:0000256" key="1">
    <source>
        <dbReference type="SAM" id="MobiDB-lite"/>
    </source>
</evidence>
<feature type="region of interest" description="Disordered" evidence="1">
    <location>
        <begin position="55"/>
        <end position="77"/>
    </location>
</feature>
<organism evidence="2 3">
    <name type="scientific">Methylobacterium phyllostachyos</name>
    <dbReference type="NCBI Taxonomy" id="582672"/>
    <lineage>
        <taxon>Bacteria</taxon>
        <taxon>Pseudomonadati</taxon>
        <taxon>Pseudomonadota</taxon>
        <taxon>Alphaproteobacteria</taxon>
        <taxon>Hyphomicrobiales</taxon>
        <taxon>Methylobacteriaceae</taxon>
        <taxon>Methylobacterium</taxon>
    </lineage>
</organism>
<dbReference type="AlphaFoldDB" id="A0A1H0KWV2"/>